<dbReference type="Proteomes" id="UP000294894">
    <property type="component" value="Chromosome"/>
</dbReference>
<dbReference type="EMBL" id="CP038267">
    <property type="protein sequence ID" value="QBR94267.1"/>
    <property type="molecule type" value="Genomic_DNA"/>
</dbReference>
<evidence type="ECO:0000313" key="1">
    <source>
        <dbReference type="EMBL" id="QBR94267.1"/>
    </source>
</evidence>
<dbReference type="OrthoDB" id="3524093at2"/>
<accession>A0A4P7GQY7</accession>
<name>A0A4P7GQY7_9ACTN</name>
<proteinExistence type="predicted"/>
<organism evidence="1 2">
    <name type="scientific">Nocardioides euryhalodurans</name>
    <dbReference type="NCBI Taxonomy" id="2518370"/>
    <lineage>
        <taxon>Bacteria</taxon>
        <taxon>Bacillati</taxon>
        <taxon>Actinomycetota</taxon>
        <taxon>Actinomycetes</taxon>
        <taxon>Propionibacteriales</taxon>
        <taxon>Nocardioidaceae</taxon>
        <taxon>Nocardioides</taxon>
    </lineage>
</organism>
<gene>
    <name evidence="1" type="ORF">EXE57_01520</name>
</gene>
<dbReference type="AlphaFoldDB" id="A0A4P7GQY7"/>
<evidence type="ECO:0000313" key="2">
    <source>
        <dbReference type="Proteomes" id="UP000294894"/>
    </source>
</evidence>
<sequence>MHTLPVSGRVAWWATAWLRGRTVTDLALDAVAADGRLHCGPGGEPLVELLGRLRAAGATDCGLALPVEGDPLGLGGPRELNDLALEHGEAVVAPAAGLALVPDVGTEVVTWRLLPAARRQLPDVGETDRALRRAIIETANDLAALDVARWRPEAADLLMGPDRREPLPAPEGTPARCVELAGRALSAAAIVDVALADDGAAVSVGEIARRRAALDPLERASRRALVAACSPEVWPPG</sequence>
<reference evidence="1 2" key="1">
    <citation type="submission" date="2019-03" db="EMBL/GenBank/DDBJ databases">
        <title>Three New Species of Nocardioides, Nocardioides euryhalodurans sp. nov., Nocardioides seonyuensis sp. nov. and Nocardioides eburneoflavus sp. nov., Iolated from Soil.</title>
        <authorList>
            <person name="Roh S.G."/>
            <person name="Lee C."/>
            <person name="Kim M.-K."/>
            <person name="Kim S.B."/>
        </authorList>
    </citation>
    <scope>NUCLEOTIDE SEQUENCE [LARGE SCALE GENOMIC DNA]</scope>
    <source>
        <strain evidence="1 2">MMS17-SY117</strain>
    </source>
</reference>
<dbReference type="KEGG" id="noy:EXE57_01520"/>
<protein>
    <submittedName>
        <fullName evidence="1">Uncharacterized protein</fullName>
    </submittedName>
</protein>
<keyword evidence="2" id="KW-1185">Reference proteome</keyword>